<comment type="caution">
    <text evidence="1">The sequence shown here is derived from an EMBL/GenBank/DDBJ whole genome shotgun (WGS) entry which is preliminary data.</text>
</comment>
<name>A0ABQ4WN12_9ASTR</name>
<accession>A0ABQ4WN12</accession>
<evidence type="ECO:0000313" key="1">
    <source>
        <dbReference type="EMBL" id="GJS54001.1"/>
    </source>
</evidence>
<sequence>MVWALPGKLEVSSDEGAFATKMRRFFFINEIKMIEDNRSSIDHQDCRGVDSTRGWHFVEGKAMEKLMASVPGKRKLLECHFEEGIWRVK</sequence>
<reference evidence="1" key="2">
    <citation type="submission" date="2022-01" db="EMBL/GenBank/DDBJ databases">
        <authorList>
            <person name="Yamashiro T."/>
            <person name="Shiraishi A."/>
            <person name="Satake H."/>
            <person name="Nakayama K."/>
        </authorList>
    </citation>
    <scope>NUCLEOTIDE SEQUENCE</scope>
</reference>
<dbReference type="EMBL" id="BQNB010008765">
    <property type="protein sequence ID" value="GJS54001.1"/>
    <property type="molecule type" value="Genomic_DNA"/>
</dbReference>
<protein>
    <submittedName>
        <fullName evidence="1">Uncharacterized protein</fullName>
    </submittedName>
</protein>
<gene>
    <name evidence="1" type="ORF">Tco_0627363</name>
</gene>
<keyword evidence="2" id="KW-1185">Reference proteome</keyword>
<reference evidence="1" key="1">
    <citation type="journal article" date="2022" name="Int. J. Mol. Sci.">
        <title>Draft Genome of Tanacetum Coccineum: Genomic Comparison of Closely Related Tanacetum-Family Plants.</title>
        <authorList>
            <person name="Yamashiro T."/>
            <person name="Shiraishi A."/>
            <person name="Nakayama K."/>
            <person name="Satake H."/>
        </authorList>
    </citation>
    <scope>NUCLEOTIDE SEQUENCE</scope>
</reference>
<proteinExistence type="predicted"/>
<evidence type="ECO:0000313" key="2">
    <source>
        <dbReference type="Proteomes" id="UP001151760"/>
    </source>
</evidence>
<organism evidence="1 2">
    <name type="scientific">Tanacetum coccineum</name>
    <dbReference type="NCBI Taxonomy" id="301880"/>
    <lineage>
        <taxon>Eukaryota</taxon>
        <taxon>Viridiplantae</taxon>
        <taxon>Streptophyta</taxon>
        <taxon>Embryophyta</taxon>
        <taxon>Tracheophyta</taxon>
        <taxon>Spermatophyta</taxon>
        <taxon>Magnoliopsida</taxon>
        <taxon>eudicotyledons</taxon>
        <taxon>Gunneridae</taxon>
        <taxon>Pentapetalae</taxon>
        <taxon>asterids</taxon>
        <taxon>campanulids</taxon>
        <taxon>Asterales</taxon>
        <taxon>Asteraceae</taxon>
        <taxon>Asteroideae</taxon>
        <taxon>Anthemideae</taxon>
        <taxon>Anthemidinae</taxon>
        <taxon>Tanacetum</taxon>
    </lineage>
</organism>
<dbReference type="Proteomes" id="UP001151760">
    <property type="component" value="Unassembled WGS sequence"/>
</dbReference>